<protein>
    <submittedName>
        <fullName evidence="1">Uncharacterized protein</fullName>
    </submittedName>
</protein>
<dbReference type="AlphaFoldDB" id="A0A8H3GB28"/>
<accession>A0A8H3GB28</accession>
<sequence>MTMKMKQIVSPSNRLISNIDATRNHLQRPRIAQEMTRHVDARGRHSMSRVIIDFKPFESDSVVNTMSDPSSHARDIRIQAELRGNAYASIHKQDVKSYMFDPPPWHWWAVDREQHASAYGAGVVSASALCGSREPDRDAFGAQDVVAGELDGAFDDAAGGCCGGAVVFHADGAALVFLA</sequence>
<reference evidence="1" key="1">
    <citation type="submission" date="2021-03" db="EMBL/GenBank/DDBJ databases">
        <authorList>
            <person name="Tagirdzhanova G."/>
        </authorList>
    </citation>
    <scope>NUCLEOTIDE SEQUENCE</scope>
</reference>
<proteinExistence type="predicted"/>
<dbReference type="EMBL" id="CAJPDR010000441">
    <property type="protein sequence ID" value="CAF9936418.1"/>
    <property type="molecule type" value="Genomic_DNA"/>
</dbReference>
<name>A0A8H3GB28_9LECA</name>
<keyword evidence="2" id="KW-1185">Reference proteome</keyword>
<dbReference type="Proteomes" id="UP000664203">
    <property type="component" value="Unassembled WGS sequence"/>
</dbReference>
<evidence type="ECO:0000313" key="2">
    <source>
        <dbReference type="Proteomes" id="UP000664203"/>
    </source>
</evidence>
<evidence type="ECO:0000313" key="1">
    <source>
        <dbReference type="EMBL" id="CAF9936418.1"/>
    </source>
</evidence>
<comment type="caution">
    <text evidence="1">The sequence shown here is derived from an EMBL/GenBank/DDBJ whole genome shotgun (WGS) entry which is preliminary data.</text>
</comment>
<gene>
    <name evidence="1" type="ORF">ALECFALPRED_006847</name>
</gene>
<organism evidence="1 2">
    <name type="scientific">Alectoria fallacina</name>
    <dbReference type="NCBI Taxonomy" id="1903189"/>
    <lineage>
        <taxon>Eukaryota</taxon>
        <taxon>Fungi</taxon>
        <taxon>Dikarya</taxon>
        <taxon>Ascomycota</taxon>
        <taxon>Pezizomycotina</taxon>
        <taxon>Lecanoromycetes</taxon>
        <taxon>OSLEUM clade</taxon>
        <taxon>Lecanoromycetidae</taxon>
        <taxon>Lecanorales</taxon>
        <taxon>Lecanorineae</taxon>
        <taxon>Parmeliaceae</taxon>
        <taxon>Alectoria</taxon>
    </lineage>
</organism>